<keyword evidence="1" id="KW-0175">Coiled coil</keyword>
<name>A0A2R6WNB5_MARPO</name>
<evidence type="ECO:0000313" key="4">
    <source>
        <dbReference type="Proteomes" id="UP000244005"/>
    </source>
</evidence>
<evidence type="ECO:0000256" key="2">
    <source>
        <dbReference type="SAM" id="MobiDB-lite"/>
    </source>
</evidence>
<evidence type="ECO:0000256" key="1">
    <source>
        <dbReference type="SAM" id="Coils"/>
    </source>
</evidence>
<evidence type="ECO:0000313" key="3">
    <source>
        <dbReference type="EMBL" id="PTQ35336.1"/>
    </source>
</evidence>
<dbReference type="SUPFAM" id="SSF47459">
    <property type="entry name" value="HLH, helix-loop-helix DNA-binding domain"/>
    <property type="match status" value="1"/>
</dbReference>
<dbReference type="Gramene" id="Mp2g22540.1">
    <property type="protein sequence ID" value="Mp2g22540.1.cds1"/>
    <property type="gene ID" value="Mp2g22540"/>
</dbReference>
<dbReference type="GO" id="GO:0046983">
    <property type="term" value="F:protein dimerization activity"/>
    <property type="evidence" value="ECO:0007669"/>
    <property type="project" value="InterPro"/>
</dbReference>
<dbReference type="Gramene" id="Mp2g22540.2">
    <property type="protein sequence ID" value="Mp2g22540.2.cds1"/>
    <property type="gene ID" value="Mp2g22540"/>
</dbReference>
<feature type="region of interest" description="Disordered" evidence="2">
    <location>
        <begin position="1"/>
        <end position="28"/>
    </location>
</feature>
<reference evidence="4" key="1">
    <citation type="journal article" date="2017" name="Cell">
        <title>Insights into land plant evolution garnered from the Marchantia polymorpha genome.</title>
        <authorList>
            <person name="Bowman J.L."/>
            <person name="Kohchi T."/>
            <person name="Yamato K.T."/>
            <person name="Jenkins J."/>
            <person name="Shu S."/>
            <person name="Ishizaki K."/>
            <person name="Yamaoka S."/>
            <person name="Nishihama R."/>
            <person name="Nakamura Y."/>
            <person name="Berger F."/>
            <person name="Adam C."/>
            <person name="Aki S.S."/>
            <person name="Althoff F."/>
            <person name="Araki T."/>
            <person name="Arteaga-Vazquez M.A."/>
            <person name="Balasubrmanian S."/>
            <person name="Barry K."/>
            <person name="Bauer D."/>
            <person name="Boehm C.R."/>
            <person name="Briginshaw L."/>
            <person name="Caballero-Perez J."/>
            <person name="Catarino B."/>
            <person name="Chen F."/>
            <person name="Chiyoda S."/>
            <person name="Chovatia M."/>
            <person name="Davies K.M."/>
            <person name="Delmans M."/>
            <person name="Demura T."/>
            <person name="Dierschke T."/>
            <person name="Dolan L."/>
            <person name="Dorantes-Acosta A.E."/>
            <person name="Eklund D.M."/>
            <person name="Florent S.N."/>
            <person name="Flores-Sandoval E."/>
            <person name="Fujiyama A."/>
            <person name="Fukuzawa H."/>
            <person name="Galik B."/>
            <person name="Grimanelli D."/>
            <person name="Grimwood J."/>
            <person name="Grossniklaus U."/>
            <person name="Hamada T."/>
            <person name="Haseloff J."/>
            <person name="Hetherington A.J."/>
            <person name="Higo A."/>
            <person name="Hirakawa Y."/>
            <person name="Hundley H.N."/>
            <person name="Ikeda Y."/>
            <person name="Inoue K."/>
            <person name="Inoue S.I."/>
            <person name="Ishida S."/>
            <person name="Jia Q."/>
            <person name="Kakita M."/>
            <person name="Kanazawa T."/>
            <person name="Kawai Y."/>
            <person name="Kawashima T."/>
            <person name="Kennedy M."/>
            <person name="Kinose K."/>
            <person name="Kinoshita T."/>
            <person name="Kohara Y."/>
            <person name="Koide E."/>
            <person name="Komatsu K."/>
            <person name="Kopischke S."/>
            <person name="Kubo M."/>
            <person name="Kyozuka J."/>
            <person name="Lagercrantz U."/>
            <person name="Lin S.S."/>
            <person name="Lindquist E."/>
            <person name="Lipzen A.M."/>
            <person name="Lu C.W."/>
            <person name="De Luna E."/>
            <person name="Martienssen R.A."/>
            <person name="Minamino N."/>
            <person name="Mizutani M."/>
            <person name="Mizutani M."/>
            <person name="Mochizuki N."/>
            <person name="Monte I."/>
            <person name="Mosher R."/>
            <person name="Nagasaki H."/>
            <person name="Nakagami H."/>
            <person name="Naramoto S."/>
            <person name="Nishitani K."/>
            <person name="Ohtani M."/>
            <person name="Okamoto T."/>
            <person name="Okumura M."/>
            <person name="Phillips J."/>
            <person name="Pollak B."/>
            <person name="Reinders A."/>
            <person name="Rovekamp M."/>
            <person name="Sano R."/>
            <person name="Sawa S."/>
            <person name="Schmid M.W."/>
            <person name="Shirakawa M."/>
            <person name="Solano R."/>
            <person name="Spunde A."/>
            <person name="Suetsugu N."/>
            <person name="Sugano S."/>
            <person name="Sugiyama A."/>
            <person name="Sun R."/>
            <person name="Suzuki Y."/>
            <person name="Takenaka M."/>
            <person name="Takezawa D."/>
            <person name="Tomogane H."/>
            <person name="Tsuzuki M."/>
            <person name="Ueda T."/>
            <person name="Umeda M."/>
            <person name="Ward J.M."/>
            <person name="Watanabe Y."/>
            <person name="Yazaki K."/>
            <person name="Yokoyama R."/>
            <person name="Yoshitake Y."/>
            <person name="Yotsui I."/>
            <person name="Zachgo S."/>
            <person name="Schmutz J."/>
        </authorList>
    </citation>
    <scope>NUCLEOTIDE SEQUENCE [LARGE SCALE GENOMIC DNA]</scope>
    <source>
        <strain evidence="4">Tak-1</strain>
    </source>
</reference>
<gene>
    <name evidence="3" type="ORF">MARPO_0072s0077</name>
</gene>
<reference evidence="3" key="2">
    <citation type="submission" date="2017-12" db="EMBL/GenBank/DDBJ databases">
        <title>WGS assembly of Marchantia polymorpha.</title>
        <authorList>
            <person name="Bowman J.L."/>
            <person name="Kohchi T."/>
            <person name="Yamato K.T."/>
            <person name="Jenkins J."/>
            <person name="Shu S."/>
            <person name="Ishizaki K."/>
            <person name="Yamaoka S."/>
            <person name="Nishihama R."/>
            <person name="Nakamura Y."/>
            <person name="Berger F."/>
            <person name="Adam C."/>
            <person name="Aki S.S."/>
            <person name="Althoff F."/>
            <person name="Araki T."/>
            <person name="Arteaga-Vazquez M.A."/>
            <person name="Balasubrmanian S."/>
            <person name="Bauer D."/>
            <person name="Boehm C.R."/>
            <person name="Briginshaw L."/>
            <person name="Caballero-Perez J."/>
            <person name="Catarino B."/>
            <person name="Chen F."/>
            <person name="Chiyoda S."/>
            <person name="Chovatia M."/>
            <person name="Davies K.M."/>
            <person name="Delmans M."/>
            <person name="Demura T."/>
            <person name="Dierschke T."/>
            <person name="Dolan L."/>
            <person name="Dorantes-Acosta A.E."/>
            <person name="Eklund D.M."/>
            <person name="Florent S.N."/>
            <person name="Flores-Sandoval E."/>
            <person name="Fujiyama A."/>
            <person name="Fukuzawa H."/>
            <person name="Galik B."/>
            <person name="Grimanelli D."/>
            <person name="Grimwood J."/>
            <person name="Grossniklaus U."/>
            <person name="Hamada T."/>
            <person name="Haseloff J."/>
            <person name="Hetherington A.J."/>
            <person name="Higo A."/>
            <person name="Hirakawa Y."/>
            <person name="Hundley H.N."/>
            <person name="Ikeda Y."/>
            <person name="Inoue K."/>
            <person name="Inoue S."/>
            <person name="Ishida S."/>
            <person name="Jia Q."/>
            <person name="Kakita M."/>
            <person name="Kanazawa T."/>
            <person name="Kawai Y."/>
            <person name="Kawashima T."/>
            <person name="Kennedy M."/>
            <person name="Kinose K."/>
            <person name="Kinoshita T."/>
            <person name="Kohara Y."/>
            <person name="Koide E."/>
            <person name="Komatsu K."/>
            <person name="Kopischke S."/>
            <person name="Kubo M."/>
            <person name="Kyozuka J."/>
            <person name="Lagercrantz U."/>
            <person name="Lin S.S."/>
            <person name="Lindquist E."/>
            <person name="Lipzen A.M."/>
            <person name="Lu C."/>
            <person name="Luna E.D."/>
            <person name="Martienssen R.A."/>
            <person name="Minamino N."/>
            <person name="Mizutani M."/>
            <person name="Mizutani M."/>
            <person name="Mochizuki N."/>
            <person name="Monte I."/>
            <person name="Mosher R."/>
            <person name="Nagasaki H."/>
            <person name="Nakagami H."/>
            <person name="Naramoto S."/>
            <person name="Nishitani K."/>
            <person name="Ohtani M."/>
            <person name="Okamoto T."/>
            <person name="Okumura M."/>
            <person name="Phillips J."/>
            <person name="Pollak B."/>
            <person name="Reinders A."/>
            <person name="Roevekamp M."/>
            <person name="Sano R."/>
            <person name="Sawa S."/>
            <person name="Schmid M.W."/>
            <person name="Shirakawa M."/>
            <person name="Solano R."/>
            <person name="Spunde A."/>
            <person name="Suetsugu N."/>
            <person name="Sugano S."/>
            <person name="Sugiyama A."/>
            <person name="Sun R."/>
            <person name="Suzuki Y."/>
            <person name="Takenaka M."/>
            <person name="Takezawa D."/>
            <person name="Tomogane H."/>
            <person name="Tsuzuki M."/>
            <person name="Ueda T."/>
            <person name="Umeda M."/>
            <person name="Ward J.M."/>
            <person name="Watanabe Y."/>
            <person name="Yazaki K."/>
            <person name="Yokoyama R."/>
            <person name="Yoshitake Y."/>
            <person name="Yotsui I."/>
            <person name="Zachgo S."/>
            <person name="Schmutz J."/>
        </authorList>
    </citation>
    <scope>NUCLEOTIDE SEQUENCE [LARGE SCALE GENOMIC DNA]</scope>
    <source>
        <strain evidence="3">Tak-1</strain>
    </source>
</reference>
<proteinExistence type="predicted"/>
<feature type="coiled-coil region" evidence="1">
    <location>
        <begin position="75"/>
        <end position="102"/>
    </location>
</feature>
<dbReference type="AlphaFoldDB" id="A0A2R6WNB5"/>
<protein>
    <recommendedName>
        <fullName evidence="5">BHLH domain-containing protein</fullName>
    </recommendedName>
</protein>
<organism evidence="3 4">
    <name type="scientific">Marchantia polymorpha</name>
    <name type="common">Common liverwort</name>
    <name type="synonym">Marchantia aquatica</name>
    <dbReference type="NCBI Taxonomy" id="3197"/>
    <lineage>
        <taxon>Eukaryota</taxon>
        <taxon>Viridiplantae</taxon>
        <taxon>Streptophyta</taxon>
        <taxon>Embryophyta</taxon>
        <taxon>Marchantiophyta</taxon>
        <taxon>Marchantiopsida</taxon>
        <taxon>Marchantiidae</taxon>
        <taxon>Marchantiales</taxon>
        <taxon>Marchantiaceae</taxon>
        <taxon>Marchantia</taxon>
    </lineage>
</organism>
<sequence>MAANSENSTCNSDLTEATADSAHLDGSNEYDISDIDPYFSGEIPDQNKIDKLNKNLLILATILPTVPAVDEMSIIDTTIESIIKLQQTIQELQREAQMADSGKNKVHTCNNYHRSN</sequence>
<keyword evidence="4" id="KW-1185">Reference proteome</keyword>
<dbReference type="InterPro" id="IPR036638">
    <property type="entry name" value="HLH_DNA-bd_sf"/>
</dbReference>
<dbReference type="EMBL" id="KZ772744">
    <property type="protein sequence ID" value="PTQ35335.1"/>
    <property type="molecule type" value="Genomic_DNA"/>
</dbReference>
<feature type="compositionally biased region" description="Polar residues" evidence="2">
    <location>
        <begin position="1"/>
        <end position="15"/>
    </location>
</feature>
<dbReference type="Proteomes" id="UP000244005">
    <property type="component" value="Unassembled WGS sequence"/>
</dbReference>
<dbReference type="EMBL" id="KZ772744">
    <property type="protein sequence ID" value="PTQ35336.1"/>
    <property type="molecule type" value="Genomic_DNA"/>
</dbReference>
<accession>A0A2R6WNB5</accession>
<evidence type="ECO:0008006" key="5">
    <source>
        <dbReference type="Google" id="ProtNLM"/>
    </source>
</evidence>